<dbReference type="EMBL" id="BJXK01000005">
    <property type="protein sequence ID" value="GEM79433.1"/>
    <property type="molecule type" value="Genomic_DNA"/>
</dbReference>
<dbReference type="Proteomes" id="UP000321113">
    <property type="component" value="Unassembled WGS sequence"/>
</dbReference>
<gene>
    <name evidence="1" type="primary">sypN</name>
    <name evidence="1" type="ORF">VSU01S_16780</name>
</gene>
<dbReference type="Pfam" id="PF13692">
    <property type="entry name" value="Glyco_trans_1_4"/>
    <property type="match status" value="1"/>
</dbReference>
<dbReference type="GO" id="GO:0016740">
    <property type="term" value="F:transferase activity"/>
    <property type="evidence" value="ECO:0007669"/>
    <property type="project" value="UniProtKB-KW"/>
</dbReference>
<evidence type="ECO:0000313" key="1">
    <source>
        <dbReference type="EMBL" id="GEM79433.1"/>
    </source>
</evidence>
<name>A0A511QQ24_9VIBR</name>
<dbReference type="AlphaFoldDB" id="A0A511QQ24"/>
<dbReference type="OrthoDB" id="9769600at2"/>
<keyword evidence="2" id="KW-1185">Reference proteome</keyword>
<dbReference type="PANTHER" id="PTHR12526">
    <property type="entry name" value="GLYCOSYLTRANSFERASE"/>
    <property type="match status" value="1"/>
</dbReference>
<dbReference type="RefSeq" id="WP_119007911.1">
    <property type="nucleotide sequence ID" value="NZ_BJXK01000005.1"/>
</dbReference>
<proteinExistence type="predicted"/>
<dbReference type="SUPFAM" id="SSF53756">
    <property type="entry name" value="UDP-Glycosyltransferase/glycogen phosphorylase"/>
    <property type="match status" value="1"/>
</dbReference>
<dbReference type="Gene3D" id="3.40.50.11010">
    <property type="match status" value="1"/>
</dbReference>
<accession>A0A511QQ24</accession>
<protein>
    <submittedName>
        <fullName evidence="1">Glycosyl transferase</fullName>
    </submittedName>
</protein>
<sequence>MRDLIVFGEDFGGLPSSTQHIITRLNPQRRILWVNSIGLRRPRLSASDMKRAYSKLFSKNTNKGSMATKVDSIPSNMEVISLKTLPAPKFAWERKLAKSWMASQLAPTLERLEFNNPILWTSLPTAADLCGHINESSVVYYCGDDFGALAGVDHKTVIQHENKLTDKANLILTASEAMQQRFPACKTQLLRHGVDYERFSTPVPRADDLPTGKPIAGFYGSLSNWLDYDLINQTAKAMPDWNFVFIGQNELGYNPFVELDNIHLLGPRPHHQLPSYCQHWDVSLLPFILNEQIKACSPLKLMEYVACGTPVITTRFPALKPFEDQVNVVNDSRQLIDCLSCYQSLTPCQSRSVENESWQQRSQFVDWLLELL</sequence>
<keyword evidence="1" id="KW-0808">Transferase</keyword>
<evidence type="ECO:0000313" key="2">
    <source>
        <dbReference type="Proteomes" id="UP000321113"/>
    </source>
</evidence>
<dbReference type="Gene3D" id="3.40.50.2000">
    <property type="entry name" value="Glycogen Phosphorylase B"/>
    <property type="match status" value="1"/>
</dbReference>
<organism evidence="1 2">
    <name type="scientific">Vibrio superstes NBRC 103154</name>
    <dbReference type="NCBI Taxonomy" id="1219062"/>
    <lineage>
        <taxon>Bacteria</taxon>
        <taxon>Pseudomonadati</taxon>
        <taxon>Pseudomonadota</taxon>
        <taxon>Gammaproteobacteria</taxon>
        <taxon>Vibrionales</taxon>
        <taxon>Vibrionaceae</taxon>
        <taxon>Vibrio</taxon>
    </lineage>
</organism>
<reference evidence="1 2" key="1">
    <citation type="submission" date="2019-07" db="EMBL/GenBank/DDBJ databases">
        <title>Whole genome shotgun sequence of Vibrio superstes NBRC 103154.</title>
        <authorList>
            <person name="Hosoyama A."/>
            <person name="Uohara A."/>
            <person name="Ohji S."/>
            <person name="Ichikawa N."/>
        </authorList>
    </citation>
    <scope>NUCLEOTIDE SEQUENCE [LARGE SCALE GENOMIC DNA]</scope>
    <source>
        <strain evidence="1 2">NBRC 103154</strain>
    </source>
</reference>
<comment type="caution">
    <text evidence="1">The sequence shown here is derived from an EMBL/GenBank/DDBJ whole genome shotgun (WGS) entry which is preliminary data.</text>
</comment>